<keyword evidence="1" id="KW-0812">Transmembrane</keyword>
<feature type="transmembrane region" description="Helical" evidence="1">
    <location>
        <begin position="117"/>
        <end position="144"/>
    </location>
</feature>
<comment type="caution">
    <text evidence="2">The sequence shown here is derived from an EMBL/GenBank/DDBJ whole genome shotgun (WGS) entry which is preliminary data.</text>
</comment>
<feature type="transmembrane region" description="Helical" evidence="1">
    <location>
        <begin position="16"/>
        <end position="37"/>
    </location>
</feature>
<gene>
    <name evidence="2" type="ORF">C5C04_07635</name>
</gene>
<protein>
    <submittedName>
        <fullName evidence="2">Uncharacterized protein</fullName>
    </submittedName>
</protein>
<proteinExistence type="predicted"/>
<evidence type="ECO:0000256" key="1">
    <source>
        <dbReference type="SAM" id="Phobius"/>
    </source>
</evidence>
<sequence>MHSDHEPPGPPGPPPFPLFSVVLVPLTMAVAGIVTGMDIMQLGGLVRSITLLGPFYTLLAIAIAVALRLRARSEAAADAPEPARPGDALARNISHVTASTLIVLWLIGAVSVLCNGALVIFLIGGPVVVGALMSIAANALLIFSPRVARAEVHAVRSRLPGYRWIVALWILAPASWILFATSGRLWVPEDWFS</sequence>
<name>A0ABD6W8U3_RATRA</name>
<evidence type="ECO:0000313" key="2">
    <source>
        <dbReference type="EMBL" id="PPF14150.1"/>
    </source>
</evidence>
<accession>A0ABD6W8U3</accession>
<dbReference type="EMBL" id="PSUL01000014">
    <property type="protein sequence ID" value="PPF14150.1"/>
    <property type="molecule type" value="Genomic_DNA"/>
</dbReference>
<reference evidence="2 3" key="1">
    <citation type="submission" date="2018-02" db="EMBL/GenBank/DDBJ databases">
        <title>Bacteriophage NCPPB3778 and a type I-E CRISPR drive the evolution of the US Biological Select Agent, Rathayibacter toxicus.</title>
        <authorList>
            <person name="Davis E.W.II."/>
            <person name="Tabima J.F."/>
            <person name="Weisberg A.J."/>
            <person name="Lopes L.D."/>
            <person name="Wiseman M.S."/>
            <person name="Wiseman M.S."/>
            <person name="Pupko T."/>
            <person name="Belcher M.S."/>
            <person name="Sechler A.J."/>
            <person name="Tancos M.A."/>
            <person name="Schroeder B.K."/>
            <person name="Murray T.D."/>
            <person name="Luster D.G."/>
            <person name="Schneider W.L."/>
            <person name="Rogers E."/>
            <person name="Andreote F.D."/>
            <person name="Grunwald N.J."/>
            <person name="Putnam M.L."/>
            <person name="Chang J.H."/>
        </authorList>
    </citation>
    <scope>NUCLEOTIDE SEQUENCE [LARGE SCALE GENOMIC DNA]</scope>
    <source>
        <strain evidence="2 3">AY1I9</strain>
    </source>
</reference>
<organism evidence="2 3">
    <name type="scientific">Rathayibacter rathayi</name>
    <name type="common">Corynebacterium rathayi</name>
    <dbReference type="NCBI Taxonomy" id="33887"/>
    <lineage>
        <taxon>Bacteria</taxon>
        <taxon>Bacillati</taxon>
        <taxon>Actinomycetota</taxon>
        <taxon>Actinomycetes</taxon>
        <taxon>Micrococcales</taxon>
        <taxon>Microbacteriaceae</taxon>
        <taxon>Rathayibacter</taxon>
    </lineage>
</organism>
<dbReference type="Proteomes" id="UP000237881">
    <property type="component" value="Unassembled WGS sequence"/>
</dbReference>
<evidence type="ECO:0000313" key="3">
    <source>
        <dbReference type="Proteomes" id="UP000237881"/>
    </source>
</evidence>
<dbReference type="RefSeq" id="WP_104326608.1">
    <property type="nucleotide sequence ID" value="NZ_PSUL01000014.1"/>
</dbReference>
<dbReference type="AlphaFoldDB" id="A0ABD6W8U3"/>
<feature type="transmembrane region" description="Helical" evidence="1">
    <location>
        <begin position="164"/>
        <end position="187"/>
    </location>
</feature>
<keyword evidence="1" id="KW-0472">Membrane</keyword>
<feature type="transmembrane region" description="Helical" evidence="1">
    <location>
        <begin position="49"/>
        <end position="69"/>
    </location>
</feature>
<keyword evidence="1" id="KW-1133">Transmembrane helix</keyword>